<organism evidence="1 2">
    <name type="scientific">Colletotrichum sublineola</name>
    <name type="common">Sorghum anthracnose fungus</name>
    <dbReference type="NCBI Taxonomy" id="1173701"/>
    <lineage>
        <taxon>Eukaryota</taxon>
        <taxon>Fungi</taxon>
        <taxon>Dikarya</taxon>
        <taxon>Ascomycota</taxon>
        <taxon>Pezizomycotina</taxon>
        <taxon>Sordariomycetes</taxon>
        <taxon>Hypocreomycetidae</taxon>
        <taxon>Glomerellales</taxon>
        <taxon>Glomerellaceae</taxon>
        <taxon>Colletotrichum</taxon>
        <taxon>Colletotrichum graminicola species complex</taxon>
    </lineage>
</organism>
<accession>A0A066XUE9</accession>
<dbReference type="EMBL" id="JMSE01000516">
    <property type="protein sequence ID" value="KDN69386.1"/>
    <property type="molecule type" value="Genomic_DNA"/>
</dbReference>
<dbReference type="HOGENOM" id="CLU_1213757_0_0_1"/>
<evidence type="ECO:0000313" key="2">
    <source>
        <dbReference type="Proteomes" id="UP000027238"/>
    </source>
</evidence>
<protein>
    <recommendedName>
        <fullName evidence="3">DAPG hydrolase PhiG domain-containing protein</fullName>
    </recommendedName>
</protein>
<sequence>MTDTDLRIARLDARRALQRAGALNFKPVSSAKWVDIKRSWTGKLHVQIEHDTVKGCTPSMLRWWFDNLGRSTTWDGVGFDGPPISFYHLWHHRDHVSIVPISGSTSGFAAGGSTRITEQFNDCHENINIVAITERLNDREFTFVTKRFGLTVCRIFHLYSPEDDGSRFYGETVVGLDLPVLGWLLNWLVVPFFYSKSTAENWIRHNIEESGRSKCVIPSLYRHYQVNNSN</sequence>
<keyword evidence="2" id="KW-1185">Reference proteome</keyword>
<evidence type="ECO:0000313" key="1">
    <source>
        <dbReference type="EMBL" id="KDN69386.1"/>
    </source>
</evidence>
<gene>
    <name evidence="1" type="ORF">CSUB01_12209</name>
</gene>
<dbReference type="eggNOG" id="ENOG502TB7B">
    <property type="taxonomic scope" value="Eukaryota"/>
</dbReference>
<proteinExistence type="predicted"/>
<evidence type="ECO:0008006" key="3">
    <source>
        <dbReference type="Google" id="ProtNLM"/>
    </source>
</evidence>
<dbReference type="Proteomes" id="UP000027238">
    <property type="component" value="Unassembled WGS sequence"/>
</dbReference>
<name>A0A066XUE9_COLSU</name>
<reference evidence="2" key="1">
    <citation type="journal article" date="2014" name="Genome Announc.">
        <title>Draft genome sequence of Colletotrichum sublineola, a destructive pathogen of cultivated sorghum.</title>
        <authorList>
            <person name="Baroncelli R."/>
            <person name="Sanz-Martin J.M."/>
            <person name="Rech G.E."/>
            <person name="Sukno S.A."/>
            <person name="Thon M.R."/>
        </authorList>
    </citation>
    <scope>NUCLEOTIDE SEQUENCE [LARGE SCALE GENOMIC DNA]</scope>
    <source>
        <strain evidence="2">TX430BB</strain>
    </source>
</reference>
<dbReference type="AlphaFoldDB" id="A0A066XUE9"/>
<comment type="caution">
    <text evidence="1">The sequence shown here is derived from an EMBL/GenBank/DDBJ whole genome shotgun (WGS) entry which is preliminary data.</text>
</comment>
<dbReference type="OrthoDB" id="4523404at2759"/>
<dbReference type="OMA" id="DRYHAWH"/>